<dbReference type="EMBL" id="UAVL01000011">
    <property type="protein sequence ID" value="SQA63316.1"/>
    <property type="molecule type" value="Genomic_DNA"/>
</dbReference>
<sequence length="32" mass="3449">MTGAFSLTGIEVPGDGSSGERRAKQIYFLTKM</sequence>
<gene>
    <name evidence="1" type="ORF">NCTC11967_02352</name>
</gene>
<dbReference type="AlphaFoldDB" id="A0AB38FX27"/>
<reference evidence="1 2" key="1">
    <citation type="submission" date="2018-06" db="EMBL/GenBank/DDBJ databases">
        <authorList>
            <consortium name="Pathogen Informatics"/>
            <person name="Doyle S."/>
        </authorList>
    </citation>
    <scope>NUCLEOTIDE SEQUENCE [LARGE SCALE GENOMIC DNA]</scope>
    <source>
        <strain evidence="1 2">NCTC11967</strain>
    </source>
</reference>
<protein>
    <submittedName>
        <fullName evidence="1">Uncharacterized protein</fullName>
    </submittedName>
</protein>
<proteinExistence type="predicted"/>
<evidence type="ECO:0000313" key="2">
    <source>
        <dbReference type="Proteomes" id="UP000251313"/>
    </source>
</evidence>
<evidence type="ECO:0000313" key="1">
    <source>
        <dbReference type="EMBL" id="SQA63316.1"/>
    </source>
</evidence>
<organism evidence="1 2">
    <name type="scientific">Yokenella regensburgei</name>
    <dbReference type="NCBI Taxonomy" id="158877"/>
    <lineage>
        <taxon>Bacteria</taxon>
        <taxon>Pseudomonadati</taxon>
        <taxon>Pseudomonadota</taxon>
        <taxon>Gammaproteobacteria</taxon>
        <taxon>Enterobacterales</taxon>
        <taxon>Enterobacteriaceae</taxon>
        <taxon>Yokenella</taxon>
    </lineage>
</organism>
<accession>A0AB38FX27</accession>
<comment type="caution">
    <text evidence="1">The sequence shown here is derived from an EMBL/GenBank/DDBJ whole genome shotgun (WGS) entry which is preliminary data.</text>
</comment>
<name>A0AB38FX27_9ENTR</name>
<dbReference type="Proteomes" id="UP000251313">
    <property type="component" value="Unassembled WGS sequence"/>
</dbReference>